<dbReference type="SUPFAM" id="SSF50998">
    <property type="entry name" value="Quinoprotein alcohol dehydrogenase-like"/>
    <property type="match status" value="1"/>
</dbReference>
<protein>
    <submittedName>
        <fullName evidence="2">Uncharacterized protein</fullName>
    </submittedName>
</protein>
<dbReference type="AlphaFoldDB" id="A0A1J4KKL1"/>
<evidence type="ECO:0000313" key="3">
    <source>
        <dbReference type="Proteomes" id="UP000179807"/>
    </source>
</evidence>
<evidence type="ECO:0000256" key="1">
    <source>
        <dbReference type="SAM" id="MobiDB-lite"/>
    </source>
</evidence>
<dbReference type="OrthoDB" id="433457at2759"/>
<dbReference type="Gene3D" id="2.130.10.10">
    <property type="entry name" value="YVTN repeat-like/Quinoprotein amine dehydrogenase"/>
    <property type="match status" value="2"/>
</dbReference>
<organism evidence="2 3">
    <name type="scientific">Tritrichomonas foetus</name>
    <dbReference type="NCBI Taxonomy" id="1144522"/>
    <lineage>
        <taxon>Eukaryota</taxon>
        <taxon>Metamonada</taxon>
        <taxon>Parabasalia</taxon>
        <taxon>Tritrichomonadida</taxon>
        <taxon>Tritrichomonadidae</taxon>
        <taxon>Tritrichomonas</taxon>
    </lineage>
</organism>
<name>A0A1J4KKL1_9EUKA</name>
<dbReference type="PANTHER" id="PTHR16148:SF14">
    <property type="entry name" value="MYND-TYPE DOMAIN-CONTAINING PROTEIN"/>
    <property type="match status" value="1"/>
</dbReference>
<gene>
    <name evidence="2" type="ORF">TRFO_03898</name>
</gene>
<feature type="region of interest" description="Disordered" evidence="1">
    <location>
        <begin position="380"/>
        <end position="437"/>
    </location>
</feature>
<dbReference type="VEuPathDB" id="TrichDB:TRFO_03898"/>
<comment type="caution">
    <text evidence="2">The sequence shown here is derived from an EMBL/GenBank/DDBJ whole genome shotgun (WGS) entry which is preliminary data.</text>
</comment>
<dbReference type="Proteomes" id="UP000179807">
    <property type="component" value="Unassembled WGS sequence"/>
</dbReference>
<accession>A0A1J4KKL1</accession>
<evidence type="ECO:0000313" key="2">
    <source>
        <dbReference type="EMBL" id="OHT11674.1"/>
    </source>
</evidence>
<dbReference type="InterPro" id="IPR011047">
    <property type="entry name" value="Quinoprotein_ADH-like_sf"/>
</dbReference>
<feature type="compositionally biased region" description="Low complexity" evidence="1">
    <location>
        <begin position="380"/>
        <end position="402"/>
    </location>
</feature>
<sequence length="1165" mass="131707">MNKMIFTHRTLQPDSQITGIIALRNFEGVFSSIAIAQGPTMKIIDITDGYKVIEKYPFLSPIEVIESVNSDKYPIFILLRNLNWFLFESSKLVQSGSLKKGTLLQQDSCDSISYKCSHSIIRKNQFSMNQPGGSSISATENIRFAESRILHTSHPHFIAIHAFHDMIHIISVDEPKKDPYIIHLIDPNITDIAFFGPFSCSTRLAVLADTFRGTSKKLYVYSLSEGQNEFTLEFEEDMPFDSYYLLPLQPQFHSTINIFTNDGLIRVTAPEGLEITVEHLSSYMPPIVLQACHFYEDKYLLCDSCGGLTGANLPIEGSISTETMIEVGSCSGILALDKEHFIIASPFGDSIVYNFKLNNIPNHFDQNNSNQNQNKIIDNRSLNNHNQNSNKQINNSNNNNDISKNEHNQLKIRDFNDTVIEDVDDEDDENNESEKEHEEMCENCDLLDYHLKIEECFRFESPGPVNCLEFRDDGLICGTGRNKNTSIRLFEPAVSCNLIAEIPVSNCLAIFTATATSKPSKKEKIFICLSFFCETRVVLFDGSSISAVNWPCLETPSITHLFTDTPLGVIWVSDKEATIVDRSTGKSLVTNNKFSKEPIVAATLTSNYLIIADDINVIHVLNNENLTKIKRWKLNKQILLLAATDEEMAVYLIDNSVCLIGLNNFQSISIKKTISLPYFTSPVSMAILKTSTVIVGTNNGNLFKITDSFSRLSSENVNDDKVVLHSFKLTNNHSYENSLIICSGSPPFQLVNNERNFISVEKCEDIARTENFMCCLRRDKISIYSINKALIGTMKIKQVVPNMLSFAFDPDGCIVAHQDDNETQSVLKFKRGIEIANYSINFNGAYDNTKSMSSNSNGTANNTVPINNNNDHNYSNGYSHNNSINYSNRDRSRELRMSFCKRMELCGNIVTIIGDNAPSITVLDQNLQKISWQKMLGTPYTAIIYCDFLVISREGSLDFFETKNLDGQIEMERKFVVEAHLMTLDMIVKDRFLIAADIQQSLMVFAYENDVFVRVFHDYSCKCLTNLILYENVVFAASLNATLYAFEIDENGRAKDIGQFQCDSRILSFAVNNNILYFGTEGGGIGIFEKVEDKNYINLRNALNELNLTMLADREPPSLFVWDEESPFVDIENLKIIHQLPKNDMMKILQQSKVDRAKLECMNIY</sequence>
<dbReference type="InterPro" id="IPR015943">
    <property type="entry name" value="WD40/YVTN_repeat-like_dom_sf"/>
</dbReference>
<dbReference type="GeneID" id="94826287"/>
<dbReference type="RefSeq" id="XP_068364810.1">
    <property type="nucleotide sequence ID" value="XM_068491583.1"/>
</dbReference>
<dbReference type="PANTHER" id="PTHR16148">
    <property type="entry name" value="NF-KAPPA-B-REPRESSING FACTOR-RELATED"/>
    <property type="match status" value="1"/>
</dbReference>
<dbReference type="EMBL" id="MLAK01000582">
    <property type="protein sequence ID" value="OHT11674.1"/>
    <property type="molecule type" value="Genomic_DNA"/>
</dbReference>
<proteinExistence type="predicted"/>
<dbReference type="InterPro" id="IPR036322">
    <property type="entry name" value="WD40_repeat_dom_sf"/>
</dbReference>
<feature type="compositionally biased region" description="Acidic residues" evidence="1">
    <location>
        <begin position="419"/>
        <end position="431"/>
    </location>
</feature>
<reference evidence="2" key="1">
    <citation type="submission" date="2016-10" db="EMBL/GenBank/DDBJ databases">
        <authorList>
            <person name="Benchimol M."/>
            <person name="Almeida L.G."/>
            <person name="Vasconcelos A.T."/>
            <person name="Perreira-Neves A."/>
            <person name="Rosa I.A."/>
            <person name="Tasca T."/>
            <person name="Bogo M.R."/>
            <person name="de Souza W."/>
        </authorList>
    </citation>
    <scope>NUCLEOTIDE SEQUENCE [LARGE SCALE GENOMIC DNA]</scope>
    <source>
        <strain evidence="2">K</strain>
    </source>
</reference>
<feature type="compositionally biased region" description="Basic and acidic residues" evidence="1">
    <location>
        <begin position="403"/>
        <end position="416"/>
    </location>
</feature>
<keyword evidence="3" id="KW-1185">Reference proteome</keyword>
<dbReference type="SUPFAM" id="SSF50978">
    <property type="entry name" value="WD40 repeat-like"/>
    <property type="match status" value="1"/>
</dbReference>